<evidence type="ECO:0000259" key="1">
    <source>
        <dbReference type="Pfam" id="PF01978"/>
    </source>
</evidence>
<protein>
    <recommendedName>
        <fullName evidence="1">Transcription regulator TrmB N-terminal domain-containing protein</fullName>
    </recommendedName>
</protein>
<dbReference type="EMBL" id="JJPL01000082">
    <property type="protein sequence ID" value="KKG64148.1"/>
    <property type="molecule type" value="Genomic_DNA"/>
</dbReference>
<dbReference type="PATRIC" id="fig|2209.70.peg.2645"/>
<accession>A0A0F8IL00</accession>
<organism evidence="2 3">
    <name type="scientific">Methanosarcina mazei</name>
    <name type="common">Methanosarcina frisia</name>
    <dbReference type="NCBI Taxonomy" id="2209"/>
    <lineage>
        <taxon>Archaea</taxon>
        <taxon>Methanobacteriati</taxon>
        <taxon>Methanobacteriota</taxon>
        <taxon>Stenosarchaea group</taxon>
        <taxon>Methanomicrobia</taxon>
        <taxon>Methanosarcinales</taxon>
        <taxon>Methanosarcinaceae</taxon>
        <taxon>Methanosarcina</taxon>
    </lineage>
</organism>
<dbReference type="RefSeq" id="WP_048049330.1">
    <property type="nucleotide sequence ID" value="NZ_JJPL01000082.1"/>
</dbReference>
<feature type="domain" description="Transcription regulator TrmB N-terminal" evidence="1">
    <location>
        <begin position="2"/>
        <end position="57"/>
    </location>
</feature>
<reference evidence="2 3" key="1">
    <citation type="journal article" date="2015" name="ISME J.">
        <title>Genomic and phenotypic differentiation among Methanosarcina mazei populations from Columbia River sediment.</title>
        <authorList>
            <person name="Youngblut N.D."/>
            <person name="Wirth J.S."/>
            <person name="Henriksen J.R."/>
            <person name="Smith M."/>
            <person name="Simon H."/>
            <person name="Metcalf W.W."/>
            <person name="Whitaker R.J."/>
        </authorList>
    </citation>
    <scope>NUCLEOTIDE SEQUENCE [LARGE SCALE GENOMIC DNA]</scope>
    <source>
        <strain evidence="2 3">3.F.T.2.1</strain>
    </source>
</reference>
<comment type="caution">
    <text evidence="2">The sequence shown here is derived from an EMBL/GenBank/DDBJ whole genome shotgun (WGS) entry which is preliminary data.</text>
</comment>
<dbReference type="SUPFAM" id="SSF46785">
    <property type="entry name" value="Winged helix' DNA-binding domain"/>
    <property type="match status" value="1"/>
</dbReference>
<evidence type="ECO:0000313" key="2">
    <source>
        <dbReference type="EMBL" id="KKG64148.1"/>
    </source>
</evidence>
<dbReference type="InterPro" id="IPR036390">
    <property type="entry name" value="WH_DNA-bd_sf"/>
</dbReference>
<dbReference type="AlphaFoldDB" id="A0A0F8IL00"/>
<dbReference type="InterPro" id="IPR002831">
    <property type="entry name" value="Tscrpt_reg_TrmB_N"/>
</dbReference>
<dbReference type="Proteomes" id="UP000034424">
    <property type="component" value="Unassembled WGS sequence"/>
</dbReference>
<dbReference type="Pfam" id="PF01978">
    <property type="entry name" value="TrmB"/>
    <property type="match status" value="1"/>
</dbReference>
<name>A0A0F8IL00_METMZ</name>
<sequence length="297" mass="34450">MNFSRTELQTLAELAKGNTSINTVAEALNKSEKHIYRIVQKLEEKDLATLSTGEIVPKKSTLMVRLIQILDSYPNLIPLLADSGIPILISLLEEKTVEEITKEVDVKKSTVYAFLKKALKISLVKKDGDLYALNEKLWGDVADLLRKIRDIERLLDPRVPYNSVIYYRDRDEVIYSNKYGGDFGKKTGFSVFEKEGIKILLPTTYYYYSEKEPEKELTKEDIFRHVLYVAEKEPSVRHFIFLALFYCKFEGELKDMNHDIVENLKLVLQGERIKGYPSFEEIKEKADMYGIEIKERK</sequence>
<evidence type="ECO:0000313" key="3">
    <source>
        <dbReference type="Proteomes" id="UP000034424"/>
    </source>
</evidence>
<gene>
    <name evidence="2" type="ORF">DU67_12095</name>
</gene>
<proteinExistence type="predicted"/>